<evidence type="ECO:0000313" key="1">
    <source>
        <dbReference type="EMBL" id="TFK75514.1"/>
    </source>
</evidence>
<dbReference type="Proteomes" id="UP000308600">
    <property type="component" value="Unassembled WGS sequence"/>
</dbReference>
<keyword evidence="2" id="KW-1185">Reference proteome</keyword>
<sequence>METLADSHTKIRQERVLLTEDLVHDILEYLAIDPRSDWNSFSEYHGEVVASRKQLHSAALISRCFVHPALNLLWRTIDSVKPLLDLLPESLLSLDDGEYTVLHRSPKAQLEAADLQRFNYYAQMVKAFCLKQPDPALKLPVYHALAHHGVPMPFFPRLQSLHIEDLSASAEDPLLFHILAPSLRRVMISTYADPKVVRTILASLLSQAPDLCYFRSHVPLPKDAMEWVLDFDQLRRLRLDFPLCAIFQPESKLNRLTHLTHMSLDFGAISSADIVDNATIPCEALTRLSITCKPSVIFSLVEALELPNIREAILTLCSFDTLPKNRFIFASIRRWAPTLEALTVNGGRAMPLNAIYYHTQKAKLSRFKRLRYFKVYGLRTNIFAPPKCEELDFSLSTLASILPNVEYLSLPTWQQTISYHTLCMVLVRCRQLRFLQVGINPQTFPPKKLGRNAFPCGVLEMLAVGDGKDFDPFLIAHHLLRLFPHLKTVLSSSERWNAVNELVDFTRSLMMDKLNYPEVTPGFLEDFSARWSFRPDVEGDVGE</sequence>
<protein>
    <submittedName>
        <fullName evidence="1">Uncharacterized protein</fullName>
    </submittedName>
</protein>
<dbReference type="EMBL" id="ML208262">
    <property type="protein sequence ID" value="TFK75514.1"/>
    <property type="molecule type" value="Genomic_DNA"/>
</dbReference>
<accession>A0ACD3BCS3</accession>
<proteinExistence type="predicted"/>
<gene>
    <name evidence="1" type="ORF">BDN72DRAFT_441672</name>
</gene>
<organism evidence="1 2">
    <name type="scientific">Pluteus cervinus</name>
    <dbReference type="NCBI Taxonomy" id="181527"/>
    <lineage>
        <taxon>Eukaryota</taxon>
        <taxon>Fungi</taxon>
        <taxon>Dikarya</taxon>
        <taxon>Basidiomycota</taxon>
        <taxon>Agaricomycotina</taxon>
        <taxon>Agaricomycetes</taxon>
        <taxon>Agaricomycetidae</taxon>
        <taxon>Agaricales</taxon>
        <taxon>Pluteineae</taxon>
        <taxon>Pluteaceae</taxon>
        <taxon>Pluteus</taxon>
    </lineage>
</organism>
<evidence type="ECO:0000313" key="2">
    <source>
        <dbReference type="Proteomes" id="UP000308600"/>
    </source>
</evidence>
<name>A0ACD3BCS3_9AGAR</name>
<reference evidence="1 2" key="1">
    <citation type="journal article" date="2019" name="Nat. Ecol. Evol.">
        <title>Megaphylogeny resolves global patterns of mushroom evolution.</title>
        <authorList>
            <person name="Varga T."/>
            <person name="Krizsan K."/>
            <person name="Foldi C."/>
            <person name="Dima B."/>
            <person name="Sanchez-Garcia M."/>
            <person name="Sanchez-Ramirez S."/>
            <person name="Szollosi G.J."/>
            <person name="Szarkandi J.G."/>
            <person name="Papp V."/>
            <person name="Albert L."/>
            <person name="Andreopoulos W."/>
            <person name="Angelini C."/>
            <person name="Antonin V."/>
            <person name="Barry K.W."/>
            <person name="Bougher N.L."/>
            <person name="Buchanan P."/>
            <person name="Buyck B."/>
            <person name="Bense V."/>
            <person name="Catcheside P."/>
            <person name="Chovatia M."/>
            <person name="Cooper J."/>
            <person name="Damon W."/>
            <person name="Desjardin D."/>
            <person name="Finy P."/>
            <person name="Geml J."/>
            <person name="Haridas S."/>
            <person name="Hughes K."/>
            <person name="Justo A."/>
            <person name="Karasinski D."/>
            <person name="Kautmanova I."/>
            <person name="Kiss B."/>
            <person name="Kocsube S."/>
            <person name="Kotiranta H."/>
            <person name="LaButti K.M."/>
            <person name="Lechner B.E."/>
            <person name="Liimatainen K."/>
            <person name="Lipzen A."/>
            <person name="Lukacs Z."/>
            <person name="Mihaltcheva S."/>
            <person name="Morgado L.N."/>
            <person name="Niskanen T."/>
            <person name="Noordeloos M.E."/>
            <person name="Ohm R.A."/>
            <person name="Ortiz-Santana B."/>
            <person name="Ovrebo C."/>
            <person name="Racz N."/>
            <person name="Riley R."/>
            <person name="Savchenko A."/>
            <person name="Shiryaev A."/>
            <person name="Soop K."/>
            <person name="Spirin V."/>
            <person name="Szebenyi C."/>
            <person name="Tomsovsky M."/>
            <person name="Tulloss R.E."/>
            <person name="Uehling J."/>
            <person name="Grigoriev I.V."/>
            <person name="Vagvolgyi C."/>
            <person name="Papp T."/>
            <person name="Martin F.M."/>
            <person name="Miettinen O."/>
            <person name="Hibbett D.S."/>
            <person name="Nagy L.G."/>
        </authorList>
    </citation>
    <scope>NUCLEOTIDE SEQUENCE [LARGE SCALE GENOMIC DNA]</scope>
    <source>
        <strain evidence="1 2">NL-1719</strain>
    </source>
</reference>